<evidence type="ECO:0000256" key="1">
    <source>
        <dbReference type="SAM" id="MobiDB-lite"/>
    </source>
</evidence>
<sequence length="171" mass="19618">MSRGPVGVRPPGIYIKPNKRGGVEPPPEDITKKFLFLHPRPKGKGTPKAPYTRKQNRQHKRPAPKVPAHVKPFKIKVVVRVELGKELLAQREPGNMAIYKAFNIHTVGVTKRGQFYLCMADPRVIKKLRDAGYKVPRTDLLRIVHDDNPTVWIPNLEAYTWWYPQPHPDPQ</sequence>
<proteinExistence type="predicted"/>
<organism evidence="2">
    <name type="scientific">Pseudomonas phage Cygsa01</name>
    <dbReference type="NCBI Taxonomy" id="3138529"/>
    <lineage>
        <taxon>Viruses</taxon>
    </lineage>
</organism>
<dbReference type="EMBL" id="PP179332">
    <property type="protein sequence ID" value="XAI71128.1"/>
    <property type="molecule type" value="Genomic_DNA"/>
</dbReference>
<gene>
    <name evidence="2" type="ORF">Cygsa01_00082</name>
</gene>
<accession>A0AAU6W3P4</accession>
<evidence type="ECO:0000313" key="2">
    <source>
        <dbReference type="EMBL" id="XAI71128.1"/>
    </source>
</evidence>
<feature type="region of interest" description="Disordered" evidence="1">
    <location>
        <begin position="1"/>
        <end position="66"/>
    </location>
</feature>
<protein>
    <submittedName>
        <fullName evidence="2">Uncharacterized protein</fullName>
    </submittedName>
</protein>
<reference evidence="2" key="1">
    <citation type="journal article" date="2024" name="J. Gen. Virol.">
        <title>Novel phages of Pseudomonas syringae unveil numerous potential auxiliary metabolic genes.</title>
        <authorList>
            <person name="Feltin C."/>
            <person name="Garneau J.R."/>
            <person name="Morris C.E."/>
            <person name="Berard A."/>
            <person name="Torres-Barcelo C."/>
        </authorList>
    </citation>
    <scope>NUCLEOTIDE SEQUENCE</scope>
</reference>
<feature type="compositionally biased region" description="Basic residues" evidence="1">
    <location>
        <begin position="54"/>
        <end position="63"/>
    </location>
</feature>
<name>A0AAU6W3P4_9VIRU</name>